<name>A0A6J7H6X8_9ZZZZ</name>
<accession>A0A6J7H6X8</accession>
<protein>
    <submittedName>
        <fullName evidence="1">Unannotated protein</fullName>
    </submittedName>
</protein>
<proteinExistence type="predicted"/>
<evidence type="ECO:0000313" key="1">
    <source>
        <dbReference type="EMBL" id="CAB4912275.1"/>
    </source>
</evidence>
<gene>
    <name evidence="1" type="ORF">UFOPK3495_01663</name>
</gene>
<dbReference type="EMBL" id="CAFBMC010000139">
    <property type="protein sequence ID" value="CAB4912275.1"/>
    <property type="molecule type" value="Genomic_DNA"/>
</dbReference>
<organism evidence="1">
    <name type="scientific">freshwater metagenome</name>
    <dbReference type="NCBI Taxonomy" id="449393"/>
    <lineage>
        <taxon>unclassified sequences</taxon>
        <taxon>metagenomes</taxon>
        <taxon>ecological metagenomes</taxon>
    </lineage>
</organism>
<sequence length="230" mass="23624">MAFLVVIGLTAWITSNRTTDATASSGSSSASSSVPSWLFSLSSDAGSMKKNADGSYLLTLTGADDAITAFTDRPVRDTAVVPLGRAVIAWPQVFASAAPNAVLVEHDPSGASDSFVVVLTDPKLLNASTVTFRAELVQNDVQPASLKPIANAQYVVPPTSFGTVSLFIDNVTTTTVNYPAMSVCISSTGGELTPPGSVTTSSETGSFDNACKNAGGTVEQTPGTHITMPS</sequence>
<reference evidence="1" key="1">
    <citation type="submission" date="2020-05" db="EMBL/GenBank/DDBJ databases">
        <authorList>
            <person name="Chiriac C."/>
            <person name="Salcher M."/>
            <person name="Ghai R."/>
            <person name="Kavagutti S V."/>
        </authorList>
    </citation>
    <scope>NUCLEOTIDE SEQUENCE</scope>
</reference>
<dbReference type="AlphaFoldDB" id="A0A6J7H6X8"/>